<dbReference type="Proteomes" id="UP000634136">
    <property type="component" value="Unassembled WGS sequence"/>
</dbReference>
<gene>
    <name evidence="1" type="ORF">G2W53_034034</name>
</gene>
<proteinExistence type="predicted"/>
<reference evidence="1" key="1">
    <citation type="submission" date="2020-09" db="EMBL/GenBank/DDBJ databases">
        <title>Genome-Enabled Discovery of Anthraquinone Biosynthesis in Senna tora.</title>
        <authorList>
            <person name="Kang S.-H."/>
            <person name="Pandey R.P."/>
            <person name="Lee C.-M."/>
            <person name="Sim J.-S."/>
            <person name="Jeong J.-T."/>
            <person name="Choi B.-S."/>
            <person name="Jung M."/>
            <person name="Ginzburg D."/>
            <person name="Zhao K."/>
            <person name="Won S.Y."/>
            <person name="Oh T.-J."/>
            <person name="Yu Y."/>
            <person name="Kim N.-H."/>
            <person name="Lee O.R."/>
            <person name="Lee T.-H."/>
            <person name="Bashyal P."/>
            <person name="Kim T.-S."/>
            <person name="Lee W.-H."/>
            <person name="Kawkins C."/>
            <person name="Kim C.-K."/>
            <person name="Kim J.S."/>
            <person name="Ahn B.O."/>
            <person name="Rhee S.Y."/>
            <person name="Sohng J.K."/>
        </authorList>
    </citation>
    <scope>NUCLEOTIDE SEQUENCE</scope>
    <source>
        <tissue evidence="1">Leaf</tissue>
    </source>
</reference>
<evidence type="ECO:0000313" key="1">
    <source>
        <dbReference type="EMBL" id="KAF7813058.1"/>
    </source>
</evidence>
<name>A0A834T0H1_9FABA</name>
<organism evidence="1 2">
    <name type="scientific">Senna tora</name>
    <dbReference type="NCBI Taxonomy" id="362788"/>
    <lineage>
        <taxon>Eukaryota</taxon>
        <taxon>Viridiplantae</taxon>
        <taxon>Streptophyta</taxon>
        <taxon>Embryophyta</taxon>
        <taxon>Tracheophyta</taxon>
        <taxon>Spermatophyta</taxon>
        <taxon>Magnoliopsida</taxon>
        <taxon>eudicotyledons</taxon>
        <taxon>Gunneridae</taxon>
        <taxon>Pentapetalae</taxon>
        <taxon>rosids</taxon>
        <taxon>fabids</taxon>
        <taxon>Fabales</taxon>
        <taxon>Fabaceae</taxon>
        <taxon>Caesalpinioideae</taxon>
        <taxon>Cassia clade</taxon>
        <taxon>Senna</taxon>
    </lineage>
</organism>
<evidence type="ECO:0000313" key="2">
    <source>
        <dbReference type="Proteomes" id="UP000634136"/>
    </source>
</evidence>
<protein>
    <submittedName>
        <fullName evidence="1">Uncharacterized protein</fullName>
    </submittedName>
</protein>
<keyword evidence="2" id="KW-1185">Reference proteome</keyword>
<dbReference type="EMBL" id="JAAIUW010000010">
    <property type="protein sequence ID" value="KAF7813058.1"/>
    <property type="molecule type" value="Genomic_DNA"/>
</dbReference>
<sequence length="72" mass="8425">MERTHLGGRNRRPVTERGRVAFDDRSAAAGVASEEDAWWKDWYGKHFAKHEEKFRLNLVKLRRLGLARTFVA</sequence>
<comment type="caution">
    <text evidence="1">The sequence shown here is derived from an EMBL/GenBank/DDBJ whole genome shotgun (WGS) entry which is preliminary data.</text>
</comment>
<dbReference type="AlphaFoldDB" id="A0A834T0H1"/>
<accession>A0A834T0H1</accession>